<protein>
    <recommendedName>
        <fullName evidence="5">Acetyltransferase</fullName>
    </recommendedName>
</protein>
<dbReference type="GO" id="GO:0005829">
    <property type="term" value="C:cytosol"/>
    <property type="evidence" value="ECO:0007669"/>
    <property type="project" value="TreeGrafter"/>
</dbReference>
<comment type="caution">
    <text evidence="3">The sequence shown here is derived from an EMBL/GenBank/DDBJ whole genome shotgun (WGS) entry which is preliminary data.</text>
</comment>
<dbReference type="RefSeq" id="WP_063375926.1">
    <property type="nucleotide sequence ID" value="NZ_AUXT01000057.1"/>
</dbReference>
<dbReference type="Proteomes" id="UP000076587">
    <property type="component" value="Unassembled WGS sequence"/>
</dbReference>
<evidence type="ECO:0000256" key="2">
    <source>
        <dbReference type="ARBA" id="ARBA00022679"/>
    </source>
</evidence>
<evidence type="ECO:0008006" key="5">
    <source>
        <dbReference type="Google" id="ProtNLM"/>
    </source>
</evidence>
<dbReference type="PATRIC" id="fig|1365253.3.peg.979"/>
<dbReference type="Gene3D" id="2.160.10.10">
    <property type="entry name" value="Hexapeptide repeat proteins"/>
    <property type="match status" value="2"/>
</dbReference>
<dbReference type="InterPro" id="IPR011004">
    <property type="entry name" value="Trimer_LpxA-like_sf"/>
</dbReference>
<dbReference type="EMBL" id="AUXT01000057">
    <property type="protein sequence ID" value="KZN54989.1"/>
    <property type="molecule type" value="Genomic_DNA"/>
</dbReference>
<dbReference type="PANTHER" id="PTHR23416:SF23">
    <property type="entry name" value="ACETYLTRANSFERASE C18B11.09C-RELATED"/>
    <property type="match status" value="1"/>
</dbReference>
<comment type="similarity">
    <text evidence="1">Belongs to the transferase hexapeptide repeat family.</text>
</comment>
<proteinExistence type="inferred from homology"/>
<sequence length="334" mass="37137">MKNMSHISSNIDQTANLKAEIIYISDEALVGENVEITAKEIHISSGCKVEDGTKINASGTVYLGDFTLIGANSIIQVNNLTLMDYSKLQRNMFMNGGSDCYIGYNSWIGSNCILNVAESLYIGNGVGIGTYSSVWTHGHHGELLEGCKIHKVSPVRIENDVWILGCYNVISPGVVVGEKALVMTGSIVTKDVPPMTAVGGNPAKPIPSLAPYEEVIVEDKLIKMESFIREFCEQFTSSKKLNEEKPPWLIESEYGSHTIVTVDSPEELENLEYSIAIVKKGLSEEQEYKGSVFDLSSKYYYKTSSKIEVKFIQFLLYEKARFMPINGHARKYER</sequence>
<dbReference type="AlphaFoldDB" id="A0A167GES4"/>
<keyword evidence="2" id="KW-0808">Transferase</keyword>
<dbReference type="InterPro" id="IPR051159">
    <property type="entry name" value="Hexapeptide_acetyltransf"/>
</dbReference>
<dbReference type="PANTHER" id="PTHR23416">
    <property type="entry name" value="SIALIC ACID SYNTHASE-RELATED"/>
    <property type="match status" value="1"/>
</dbReference>
<evidence type="ECO:0000313" key="3">
    <source>
        <dbReference type="EMBL" id="KZN54989.1"/>
    </source>
</evidence>
<evidence type="ECO:0000313" key="4">
    <source>
        <dbReference type="Proteomes" id="UP000076587"/>
    </source>
</evidence>
<reference evidence="3 4" key="1">
    <citation type="submission" date="2013-07" db="EMBL/GenBank/DDBJ databases">
        <title>Comparative Genomic and Metabolomic Analysis of Twelve Strains of Pseudoalteromonas luteoviolacea.</title>
        <authorList>
            <person name="Vynne N.G."/>
            <person name="Mansson M."/>
            <person name="Gram L."/>
        </authorList>
    </citation>
    <scope>NUCLEOTIDE SEQUENCE [LARGE SCALE GENOMIC DNA]</scope>
    <source>
        <strain evidence="3 4">NCIMB 1942</strain>
    </source>
</reference>
<gene>
    <name evidence="3" type="ORF">N482_05385</name>
</gene>
<evidence type="ECO:0000256" key="1">
    <source>
        <dbReference type="ARBA" id="ARBA00007274"/>
    </source>
</evidence>
<name>A0A167GES4_9GAMM</name>
<organism evidence="3 4">
    <name type="scientific">Pseudoalteromonas luteoviolacea NCIMB 1942</name>
    <dbReference type="NCBI Taxonomy" id="1365253"/>
    <lineage>
        <taxon>Bacteria</taxon>
        <taxon>Pseudomonadati</taxon>
        <taxon>Pseudomonadota</taxon>
        <taxon>Gammaproteobacteria</taxon>
        <taxon>Alteromonadales</taxon>
        <taxon>Pseudoalteromonadaceae</taxon>
        <taxon>Pseudoalteromonas</taxon>
    </lineage>
</organism>
<dbReference type="OrthoDB" id="9815592at2"/>
<dbReference type="CDD" id="cd04647">
    <property type="entry name" value="LbH_MAT_like"/>
    <property type="match status" value="1"/>
</dbReference>
<accession>A0A167GES4</accession>
<dbReference type="SUPFAM" id="SSF51161">
    <property type="entry name" value="Trimeric LpxA-like enzymes"/>
    <property type="match status" value="2"/>
</dbReference>
<dbReference type="GO" id="GO:0008374">
    <property type="term" value="F:O-acyltransferase activity"/>
    <property type="evidence" value="ECO:0007669"/>
    <property type="project" value="TreeGrafter"/>
</dbReference>